<dbReference type="EMBL" id="GBRH01211716">
    <property type="protein sequence ID" value="JAD86179.1"/>
    <property type="molecule type" value="Transcribed_RNA"/>
</dbReference>
<dbReference type="PANTHER" id="PTHR32141:SF168">
    <property type="entry name" value="OS12G0595200 PROTEIN"/>
    <property type="match status" value="1"/>
</dbReference>
<proteinExistence type="predicted"/>
<feature type="domain" description="FBD" evidence="1">
    <location>
        <begin position="260"/>
        <end position="332"/>
    </location>
</feature>
<dbReference type="Pfam" id="PF24758">
    <property type="entry name" value="LRR_At5g56370"/>
    <property type="match status" value="1"/>
</dbReference>
<protein>
    <recommendedName>
        <fullName evidence="1">FBD domain-containing protein</fullName>
    </recommendedName>
</protein>
<evidence type="ECO:0000313" key="2">
    <source>
        <dbReference type="EMBL" id="JAD86179.1"/>
    </source>
</evidence>
<dbReference type="InterPro" id="IPR055411">
    <property type="entry name" value="LRR_FXL15/At3g58940/PEG3-like"/>
</dbReference>
<dbReference type="AlphaFoldDB" id="A0A0A9DC98"/>
<evidence type="ECO:0000259" key="1">
    <source>
        <dbReference type="SMART" id="SM00579"/>
    </source>
</evidence>
<dbReference type="InterPro" id="IPR032675">
    <property type="entry name" value="LRR_dom_sf"/>
</dbReference>
<reference evidence="2" key="1">
    <citation type="submission" date="2014-09" db="EMBL/GenBank/DDBJ databases">
        <authorList>
            <person name="Magalhaes I.L.F."/>
            <person name="Oliveira U."/>
            <person name="Santos F.R."/>
            <person name="Vidigal T.H.D.A."/>
            <person name="Brescovit A.D."/>
            <person name="Santos A.J."/>
        </authorList>
    </citation>
    <scope>NUCLEOTIDE SEQUENCE</scope>
    <source>
        <tissue evidence="2">Shoot tissue taken approximately 20 cm above the soil surface</tissue>
    </source>
</reference>
<dbReference type="Pfam" id="PF08387">
    <property type="entry name" value="FBD"/>
    <property type="match status" value="1"/>
</dbReference>
<dbReference type="InterPro" id="IPR006566">
    <property type="entry name" value="FBD"/>
</dbReference>
<dbReference type="InterPro" id="IPR055302">
    <property type="entry name" value="F-box_dom-containing"/>
</dbReference>
<dbReference type="SUPFAM" id="SSF52047">
    <property type="entry name" value="RNI-like"/>
    <property type="match status" value="1"/>
</dbReference>
<accession>A0A0A9DC98</accession>
<dbReference type="SMART" id="SM00579">
    <property type="entry name" value="FBD"/>
    <property type="match status" value="1"/>
</dbReference>
<dbReference type="Gene3D" id="3.80.10.10">
    <property type="entry name" value="Ribonuclease Inhibitor"/>
    <property type="match status" value="1"/>
</dbReference>
<organism evidence="2">
    <name type="scientific">Arundo donax</name>
    <name type="common">Giant reed</name>
    <name type="synonym">Donax arundinaceus</name>
    <dbReference type="NCBI Taxonomy" id="35708"/>
    <lineage>
        <taxon>Eukaryota</taxon>
        <taxon>Viridiplantae</taxon>
        <taxon>Streptophyta</taxon>
        <taxon>Embryophyta</taxon>
        <taxon>Tracheophyta</taxon>
        <taxon>Spermatophyta</taxon>
        <taxon>Magnoliopsida</taxon>
        <taxon>Liliopsida</taxon>
        <taxon>Poales</taxon>
        <taxon>Poaceae</taxon>
        <taxon>PACMAD clade</taxon>
        <taxon>Arundinoideae</taxon>
        <taxon>Arundineae</taxon>
        <taxon>Arundo</taxon>
    </lineage>
</organism>
<name>A0A0A9DC98_ARUDO</name>
<dbReference type="PANTHER" id="PTHR32141">
    <property type="match status" value="1"/>
</dbReference>
<reference evidence="2" key="2">
    <citation type="journal article" date="2015" name="Data Brief">
        <title>Shoot transcriptome of the giant reed, Arundo donax.</title>
        <authorList>
            <person name="Barrero R.A."/>
            <person name="Guerrero F.D."/>
            <person name="Moolhuijzen P."/>
            <person name="Goolsby J.A."/>
            <person name="Tidwell J."/>
            <person name="Bellgard S.E."/>
            <person name="Bellgard M.I."/>
        </authorList>
    </citation>
    <scope>NUCLEOTIDE SEQUENCE</scope>
    <source>
        <tissue evidence="2">Shoot tissue taken approximately 20 cm above the soil surface</tissue>
    </source>
</reference>
<sequence>MRLRNRYAKIDGWLRSRALTGLEEMDFSYEIEDPLLPYTLPPSAFRFAPTLRVVDIGCCDFPCEMAPSLQFPLLKKLTLYSVAMSEDSLHRLLSGCPVLESLLLQANVGIACLRISSPTLRSIGLSVTPYWGRAQNAIMLQELVIEDAPCLERLLPLSPDSGPATIRVIRAPKLEVLGPLSHGISKLELGTTVFQEMIALSMISSMRTVKILALDSVGPNLDSIVDFLKCFPCLEKLYIVSHLQKNMKNVRSYNSLDAIECLETHLKKVVVKNYHGMRPDVNFAKFFILNAKVLKKMVFRTINNCNDKWVANQHRQLQLDNRASKVALFYFRTDYWTNLTNNEHTHNLWRADPFESHLCR</sequence>